<dbReference type="PIRSF" id="PIRSF001220">
    <property type="entry name" value="L-ASNase_gatD"/>
    <property type="match status" value="1"/>
</dbReference>
<sequence>MSVSAMAELTVGFVQTGSESGWRTAFTNATKAEAEARGYDFKFADAQGKQENQIKAIRSFIVQGVDGIVLAPLVTTGWDKVLKEADRAGIPVVLVDRGLDSDPSLYVTSVGSDFTMEGAMIGAWMAVETEGTCDIVELQGAVGADAAIKRQAGFANVIENFPGMQIIASQTGSWSSTGGKEVMESFLKSIGGENICAVWAHNDNMAIGAAQAIKEAGLQPSEDILIASVDAITDIFKTMADGETNVTLELSPYQGAAAFDALEAHLAGEDVPKRITVPGGLFYPETAAEEYARRK</sequence>
<evidence type="ECO:0000259" key="4">
    <source>
        <dbReference type="Pfam" id="PF13407"/>
    </source>
</evidence>
<accession>A4BFA7</accession>
<evidence type="ECO:0000256" key="1">
    <source>
        <dbReference type="ARBA" id="ARBA00004196"/>
    </source>
</evidence>
<name>A4BFA7_9GAMM</name>
<dbReference type="AlphaFoldDB" id="A4BFA7"/>
<dbReference type="InterPro" id="IPR006034">
    <property type="entry name" value="Asparaginase/glutaminase-like"/>
</dbReference>
<dbReference type="PIRSF" id="PIRSF500176">
    <property type="entry name" value="L_ASNase"/>
    <property type="match status" value="1"/>
</dbReference>
<reference evidence="5 6" key="1">
    <citation type="submission" date="2006-02" db="EMBL/GenBank/DDBJ databases">
        <authorList>
            <person name="Pinhassi J."/>
            <person name="Pedros-Alio C."/>
            <person name="Ferriera S."/>
            <person name="Johnson J."/>
            <person name="Kravitz S."/>
            <person name="Halpern A."/>
            <person name="Remington K."/>
            <person name="Beeson K."/>
            <person name="Tran B."/>
            <person name="Rogers Y.-H."/>
            <person name="Friedman R."/>
            <person name="Venter J.C."/>
        </authorList>
    </citation>
    <scope>NUCLEOTIDE SEQUENCE [LARGE SCALE GENOMIC DNA]</scope>
    <source>
        <strain evidence="5 6">MED297</strain>
    </source>
</reference>
<protein>
    <submittedName>
        <fullName evidence="5">Putative D-ribose transport protein (ABC superfamily, peri_bind)</fullName>
    </submittedName>
</protein>
<feature type="domain" description="Periplasmic binding protein" evidence="4">
    <location>
        <begin position="11"/>
        <end position="269"/>
    </location>
</feature>
<evidence type="ECO:0000313" key="6">
    <source>
        <dbReference type="Proteomes" id="UP000005953"/>
    </source>
</evidence>
<dbReference type="GO" id="GO:0055085">
    <property type="term" value="P:transmembrane transport"/>
    <property type="evidence" value="ECO:0007669"/>
    <property type="project" value="UniProtKB-ARBA"/>
</dbReference>
<comment type="similarity">
    <text evidence="2">Belongs to the bacterial solute-binding protein 2 family.</text>
</comment>
<dbReference type="PANTHER" id="PTHR46847:SF3">
    <property type="entry name" value="GALACTOFURANOSE-BINDING PROTEIN YTFQ"/>
    <property type="match status" value="1"/>
</dbReference>
<evidence type="ECO:0000256" key="2">
    <source>
        <dbReference type="ARBA" id="ARBA00007639"/>
    </source>
</evidence>
<evidence type="ECO:0000256" key="3">
    <source>
        <dbReference type="ARBA" id="ARBA00022729"/>
    </source>
</evidence>
<organism evidence="5 6">
    <name type="scientific">Reinekea blandensis MED297</name>
    <dbReference type="NCBI Taxonomy" id="314283"/>
    <lineage>
        <taxon>Bacteria</taxon>
        <taxon>Pseudomonadati</taxon>
        <taxon>Pseudomonadota</taxon>
        <taxon>Gammaproteobacteria</taxon>
        <taxon>Oceanospirillales</taxon>
        <taxon>Saccharospirillaceae</taxon>
        <taxon>Reinekea</taxon>
    </lineage>
</organism>
<dbReference type="GO" id="GO:0030313">
    <property type="term" value="C:cell envelope"/>
    <property type="evidence" value="ECO:0007669"/>
    <property type="project" value="UniProtKB-SubCell"/>
</dbReference>
<dbReference type="Pfam" id="PF13407">
    <property type="entry name" value="Peripla_BP_4"/>
    <property type="match status" value="1"/>
</dbReference>
<dbReference type="SUPFAM" id="SSF53822">
    <property type="entry name" value="Periplasmic binding protein-like I"/>
    <property type="match status" value="1"/>
</dbReference>
<dbReference type="STRING" id="314283.MED297_07053"/>
<dbReference type="Proteomes" id="UP000005953">
    <property type="component" value="Unassembled WGS sequence"/>
</dbReference>
<dbReference type="GO" id="GO:0030246">
    <property type="term" value="F:carbohydrate binding"/>
    <property type="evidence" value="ECO:0007669"/>
    <property type="project" value="UniProtKB-ARBA"/>
</dbReference>
<comment type="subcellular location">
    <subcellularLocation>
        <location evidence="1">Cell envelope</location>
    </subcellularLocation>
</comment>
<comment type="caution">
    <text evidence="5">The sequence shown here is derived from an EMBL/GenBank/DDBJ whole genome shotgun (WGS) entry which is preliminary data.</text>
</comment>
<dbReference type="EMBL" id="AAOE01000012">
    <property type="protein sequence ID" value="EAR09220.1"/>
    <property type="molecule type" value="Genomic_DNA"/>
</dbReference>
<dbReference type="HOGENOM" id="CLU_037628_3_2_6"/>
<dbReference type="InterPro" id="IPR028082">
    <property type="entry name" value="Peripla_BP_I"/>
</dbReference>
<gene>
    <name evidence="5" type="ORF">MED297_07053</name>
</gene>
<dbReference type="InterPro" id="IPR025997">
    <property type="entry name" value="SBP_2_dom"/>
</dbReference>
<evidence type="ECO:0000313" key="5">
    <source>
        <dbReference type="EMBL" id="EAR09220.1"/>
    </source>
</evidence>
<proteinExistence type="inferred from homology"/>
<dbReference type="CDD" id="cd06309">
    <property type="entry name" value="PBP1_galactofuranose_YtfQ-like"/>
    <property type="match status" value="1"/>
</dbReference>
<keyword evidence="3" id="KW-0732">Signal</keyword>
<dbReference type="Gene3D" id="3.40.50.2300">
    <property type="match status" value="2"/>
</dbReference>
<keyword evidence="6" id="KW-1185">Reference proteome</keyword>
<dbReference type="PANTHER" id="PTHR46847">
    <property type="entry name" value="D-ALLOSE-BINDING PERIPLASMIC PROTEIN-RELATED"/>
    <property type="match status" value="1"/>
</dbReference>